<proteinExistence type="predicted"/>
<dbReference type="PROSITE" id="PS50883">
    <property type="entry name" value="EAL"/>
    <property type="match status" value="1"/>
</dbReference>
<organism evidence="5 6">
    <name type="scientific">Rhizobium lusitanum</name>
    <dbReference type="NCBI Taxonomy" id="293958"/>
    <lineage>
        <taxon>Bacteria</taxon>
        <taxon>Pseudomonadati</taxon>
        <taxon>Pseudomonadota</taxon>
        <taxon>Alphaproteobacteria</taxon>
        <taxon>Hyphomicrobiales</taxon>
        <taxon>Rhizobiaceae</taxon>
        <taxon>Rhizobium/Agrobacterium group</taxon>
        <taxon>Rhizobium</taxon>
    </lineage>
</organism>
<gene>
    <name evidence="5" type="ORF">GR212_23915</name>
</gene>
<dbReference type="InterPro" id="IPR013656">
    <property type="entry name" value="PAS_4"/>
</dbReference>
<dbReference type="Pfam" id="PF08448">
    <property type="entry name" value="PAS_4"/>
    <property type="match status" value="1"/>
</dbReference>
<dbReference type="SUPFAM" id="SSF141868">
    <property type="entry name" value="EAL domain-like"/>
    <property type="match status" value="1"/>
</dbReference>
<dbReference type="PIRSF" id="PIRSF005925">
    <property type="entry name" value="Dos"/>
    <property type="match status" value="1"/>
</dbReference>
<dbReference type="InterPro" id="IPR043128">
    <property type="entry name" value="Rev_trsase/Diguanyl_cyclase"/>
</dbReference>
<protein>
    <submittedName>
        <fullName evidence="5">EAL domain-containing protein</fullName>
    </submittedName>
</protein>
<dbReference type="CDD" id="cd01948">
    <property type="entry name" value="EAL"/>
    <property type="match status" value="1"/>
</dbReference>
<dbReference type="InterPro" id="IPR029016">
    <property type="entry name" value="GAF-like_dom_sf"/>
</dbReference>
<evidence type="ECO:0000313" key="5">
    <source>
        <dbReference type="EMBL" id="NEI72611.1"/>
    </source>
</evidence>
<dbReference type="Gene3D" id="3.30.70.270">
    <property type="match status" value="1"/>
</dbReference>
<name>A0A6L9UBE3_9HYPH</name>
<dbReference type="CDD" id="cd00130">
    <property type="entry name" value="PAS"/>
    <property type="match status" value="1"/>
</dbReference>
<dbReference type="InterPro" id="IPR029787">
    <property type="entry name" value="Nucleotide_cyclase"/>
</dbReference>
<dbReference type="InterPro" id="IPR052155">
    <property type="entry name" value="Biofilm_reg_signaling"/>
</dbReference>
<dbReference type="InterPro" id="IPR000014">
    <property type="entry name" value="PAS"/>
</dbReference>
<dbReference type="GO" id="GO:0071111">
    <property type="term" value="F:cyclic-guanylate-specific phosphodiesterase activity"/>
    <property type="evidence" value="ECO:0007669"/>
    <property type="project" value="UniProtKB-EC"/>
</dbReference>
<evidence type="ECO:0000259" key="3">
    <source>
        <dbReference type="PROSITE" id="PS50883"/>
    </source>
</evidence>
<dbReference type="FunFam" id="3.30.70.270:FF:000001">
    <property type="entry name" value="Diguanylate cyclase domain protein"/>
    <property type="match status" value="1"/>
</dbReference>
<comment type="catalytic activity">
    <reaction evidence="1">
        <text>3',3'-c-di-GMP + H2O = 5'-phosphoguanylyl(3'-&gt;5')guanosine + H(+)</text>
        <dbReference type="Rhea" id="RHEA:24902"/>
        <dbReference type="ChEBI" id="CHEBI:15377"/>
        <dbReference type="ChEBI" id="CHEBI:15378"/>
        <dbReference type="ChEBI" id="CHEBI:58754"/>
        <dbReference type="ChEBI" id="CHEBI:58805"/>
        <dbReference type="EC" id="3.1.4.52"/>
    </reaction>
    <physiologicalReaction direction="left-to-right" evidence="1">
        <dbReference type="Rhea" id="RHEA:24903"/>
    </physiologicalReaction>
</comment>
<dbReference type="PROSITE" id="PS50887">
    <property type="entry name" value="GGDEF"/>
    <property type="match status" value="1"/>
</dbReference>
<sequence>MTKGVIADGELPISLSEVELASHAAILHGRPESLQRDIDMVERQYWLENVINQIPDYIYAKDLEGRFLFANQAVVANNGLSHLADLVGRTDFDFLPRHVAETAADVERRVTETGLPHFGSEELAFRGGGERWLMFTRVPLRDASGTIVGVVGASRDITAQKSAERRMRSQSYLLEMIARGTPLADFLDELARMITGFSEDVHAALLTIRPNSGQLRMVAAPTLNEEYQRRVNGVSILPVTANLAMIEAALKLAFDQAGISELDHQCHCLPISDADGQIEGVLALYSSEASRSQPGFSDFVSIAVHMAGIAISRHRAEARIRFLADHDPLTGMANRALLDRKLTLAMQKADLRGGEVALAFLDLDNFKLVNDSLGHSVGDQLLKIVADRIYELIGDHGSLARIGGDEFVIILESMDIKSCLGLLSAIREAVARPIALHEIELRITCSIGVATYPSHGKSAGDLLASADMAMYRAKELGRDGIALFTAEMTATVRRKLSRTDELRQAILRDEFVLHYQPQVDVQTGRIIAAEALVRWNHPCEGLVFPDDFIALAEETGLIVPIGEWVLRTACSQARTWQEQGLGSIRISVNVSARQFQERRLIETVAAALNETGLDSSWLELEITESLIMKDLAGSIARMHELEKLGVKLAVDDFGTGYSSLSALKRFPLSRLKIDRSFIADIPHDADDMAITSAIISLAQKMGLEVVAEGVETEEQARFLVESGCKEAQGYLYSRPIEQERFSRMLESNGRDHP</sequence>
<accession>A0A6L9UBE3</accession>
<dbReference type="SMART" id="SM00267">
    <property type="entry name" value="GGDEF"/>
    <property type="match status" value="1"/>
</dbReference>
<dbReference type="InterPro" id="IPR035965">
    <property type="entry name" value="PAS-like_dom_sf"/>
</dbReference>
<dbReference type="InterPro" id="IPR012226">
    <property type="entry name" value="Diguanyl_cyclase/Pdiesterase"/>
</dbReference>
<dbReference type="InterPro" id="IPR035919">
    <property type="entry name" value="EAL_sf"/>
</dbReference>
<dbReference type="Gene3D" id="3.30.450.40">
    <property type="match status" value="1"/>
</dbReference>
<dbReference type="Gene3D" id="3.30.450.20">
    <property type="entry name" value="PAS domain"/>
    <property type="match status" value="1"/>
</dbReference>
<feature type="domain" description="EAL" evidence="3">
    <location>
        <begin position="495"/>
        <end position="749"/>
    </location>
</feature>
<evidence type="ECO:0000259" key="4">
    <source>
        <dbReference type="PROSITE" id="PS50887"/>
    </source>
</evidence>
<dbReference type="PANTHER" id="PTHR44757">
    <property type="entry name" value="DIGUANYLATE CYCLASE DGCP"/>
    <property type="match status" value="1"/>
</dbReference>
<feature type="domain" description="PAC" evidence="2">
    <location>
        <begin position="104"/>
        <end position="169"/>
    </location>
</feature>
<dbReference type="GO" id="GO:0071732">
    <property type="term" value="P:cellular response to nitric oxide"/>
    <property type="evidence" value="ECO:0007669"/>
    <property type="project" value="UniProtKB-ARBA"/>
</dbReference>
<dbReference type="InterPro" id="IPR000700">
    <property type="entry name" value="PAS-assoc_C"/>
</dbReference>
<feature type="domain" description="GGDEF" evidence="4">
    <location>
        <begin position="354"/>
        <end position="486"/>
    </location>
</feature>
<evidence type="ECO:0000256" key="1">
    <source>
        <dbReference type="ARBA" id="ARBA00051114"/>
    </source>
</evidence>
<dbReference type="SUPFAM" id="SSF55073">
    <property type="entry name" value="Nucleotide cyclase"/>
    <property type="match status" value="1"/>
</dbReference>
<dbReference type="AlphaFoldDB" id="A0A6L9UBE3"/>
<dbReference type="Pfam" id="PF00990">
    <property type="entry name" value="GGDEF"/>
    <property type="match status" value="1"/>
</dbReference>
<dbReference type="PROSITE" id="PS50113">
    <property type="entry name" value="PAC"/>
    <property type="match status" value="1"/>
</dbReference>
<reference evidence="5 6" key="1">
    <citation type="submission" date="2019-12" db="EMBL/GenBank/DDBJ databases">
        <title>Rhizobium genotypes associated with high levels of biological nitrogen fixation by grain legumes in a temperate-maritime cropping system.</title>
        <authorList>
            <person name="Maluk M."/>
            <person name="Francesc Ferrando Molina F."/>
            <person name="Lopez Del Egido L."/>
            <person name="Lafos M."/>
            <person name="Langarica-Fuentes A."/>
            <person name="Gebre Yohannes G."/>
            <person name="Young M.W."/>
            <person name="Martin P."/>
            <person name="Gantlett R."/>
            <person name="Kenicer G."/>
            <person name="Hawes C."/>
            <person name="Begg G.S."/>
            <person name="Quilliam R.S."/>
            <person name="Squire G.R."/>
            <person name="Poole P.S."/>
            <person name="Young P.W."/>
            <person name="Iannetta P.M."/>
            <person name="James E.K."/>
        </authorList>
    </citation>
    <scope>NUCLEOTIDE SEQUENCE [LARGE SCALE GENOMIC DNA]</scope>
    <source>
        <strain evidence="5 6">JHI1118</strain>
    </source>
</reference>
<dbReference type="NCBIfam" id="TIGR00229">
    <property type="entry name" value="sensory_box"/>
    <property type="match status" value="1"/>
</dbReference>
<dbReference type="CDD" id="cd01949">
    <property type="entry name" value="GGDEF"/>
    <property type="match status" value="1"/>
</dbReference>
<dbReference type="Gene3D" id="3.20.20.450">
    <property type="entry name" value="EAL domain"/>
    <property type="match status" value="1"/>
</dbReference>
<dbReference type="InterPro" id="IPR000160">
    <property type="entry name" value="GGDEF_dom"/>
</dbReference>
<dbReference type="NCBIfam" id="TIGR00254">
    <property type="entry name" value="GGDEF"/>
    <property type="match status" value="1"/>
</dbReference>
<comment type="caution">
    <text evidence="5">The sequence shown here is derived from an EMBL/GenBank/DDBJ whole genome shotgun (WGS) entry which is preliminary data.</text>
</comment>
<dbReference type="SUPFAM" id="SSF55785">
    <property type="entry name" value="PYP-like sensor domain (PAS domain)"/>
    <property type="match status" value="1"/>
</dbReference>
<evidence type="ECO:0000313" key="6">
    <source>
        <dbReference type="Proteomes" id="UP000483035"/>
    </source>
</evidence>
<dbReference type="FunFam" id="3.20.20.450:FF:000001">
    <property type="entry name" value="Cyclic di-GMP phosphodiesterase yahA"/>
    <property type="match status" value="1"/>
</dbReference>
<dbReference type="Pfam" id="PF00563">
    <property type="entry name" value="EAL"/>
    <property type="match status" value="1"/>
</dbReference>
<dbReference type="InterPro" id="IPR001633">
    <property type="entry name" value="EAL_dom"/>
</dbReference>
<evidence type="ECO:0000259" key="2">
    <source>
        <dbReference type="PROSITE" id="PS50113"/>
    </source>
</evidence>
<dbReference type="PANTHER" id="PTHR44757:SF2">
    <property type="entry name" value="BIOFILM ARCHITECTURE MAINTENANCE PROTEIN MBAA"/>
    <property type="match status" value="1"/>
</dbReference>
<dbReference type="SMART" id="SM00052">
    <property type="entry name" value="EAL"/>
    <property type="match status" value="1"/>
</dbReference>
<dbReference type="Proteomes" id="UP000483035">
    <property type="component" value="Unassembled WGS sequence"/>
</dbReference>
<dbReference type="SUPFAM" id="SSF55781">
    <property type="entry name" value="GAF domain-like"/>
    <property type="match status" value="1"/>
</dbReference>
<dbReference type="EMBL" id="WUEY01000013">
    <property type="protein sequence ID" value="NEI72611.1"/>
    <property type="molecule type" value="Genomic_DNA"/>
</dbReference>